<accession>A0ABP8M4T6</accession>
<keyword evidence="2" id="KW-1185">Reference proteome</keyword>
<evidence type="ECO:0000313" key="2">
    <source>
        <dbReference type="Proteomes" id="UP001500552"/>
    </source>
</evidence>
<dbReference type="Proteomes" id="UP001500552">
    <property type="component" value="Unassembled WGS sequence"/>
</dbReference>
<proteinExistence type="predicted"/>
<organism evidence="1 2">
    <name type="scientific">Pontibacter saemangeumensis</name>
    <dbReference type="NCBI Taxonomy" id="1084525"/>
    <lineage>
        <taxon>Bacteria</taxon>
        <taxon>Pseudomonadati</taxon>
        <taxon>Bacteroidota</taxon>
        <taxon>Cytophagia</taxon>
        <taxon>Cytophagales</taxon>
        <taxon>Hymenobacteraceae</taxon>
        <taxon>Pontibacter</taxon>
    </lineage>
</organism>
<dbReference type="EMBL" id="BAABHC010000039">
    <property type="protein sequence ID" value="GAA4443862.1"/>
    <property type="molecule type" value="Genomic_DNA"/>
</dbReference>
<evidence type="ECO:0000313" key="1">
    <source>
        <dbReference type="EMBL" id="GAA4443862.1"/>
    </source>
</evidence>
<sequence>MNAVEFDVLPQIEFGPLIGREKSAVTDFANAADTPLLLAGRGFVTITLLLPEVVNADDGITAVIVVALLTVTELAATPPKVTAAPETKF</sequence>
<reference evidence="2" key="1">
    <citation type="journal article" date="2019" name="Int. J. Syst. Evol. Microbiol.">
        <title>The Global Catalogue of Microorganisms (GCM) 10K type strain sequencing project: providing services to taxonomists for standard genome sequencing and annotation.</title>
        <authorList>
            <consortium name="The Broad Institute Genomics Platform"/>
            <consortium name="The Broad Institute Genome Sequencing Center for Infectious Disease"/>
            <person name="Wu L."/>
            <person name="Ma J."/>
        </authorList>
    </citation>
    <scope>NUCLEOTIDE SEQUENCE [LARGE SCALE GENOMIC DNA]</scope>
    <source>
        <strain evidence="2">JCM 17926</strain>
    </source>
</reference>
<gene>
    <name evidence="1" type="ORF">GCM10023188_44990</name>
</gene>
<protein>
    <submittedName>
        <fullName evidence="1">Uncharacterized protein</fullName>
    </submittedName>
</protein>
<comment type="caution">
    <text evidence="1">The sequence shown here is derived from an EMBL/GenBank/DDBJ whole genome shotgun (WGS) entry which is preliminary data.</text>
</comment>
<name>A0ABP8M4T6_9BACT</name>